<sequence>MPQSSVWRILPKRLGVKGYRLQLLQALNPQDHNLPFHFCVDFQQRLEEDGFAEKLAFSDEATFHACGKVNRHNVRIWGTENPHATMEHVRDSPKVNVFCAVSSCKVYGPFFFAETAVTGIKYLDMLQRWLMPQLQEDREYFIFQQDGAPPHFHFDVRVHLNANLAGR</sequence>
<dbReference type="InParanoid" id="A0A6L2Q1M6"/>
<dbReference type="PANTHER" id="PTHR47326">
    <property type="entry name" value="TRANSPOSABLE ELEMENT TC3 TRANSPOSASE-LIKE PROTEIN"/>
    <property type="match status" value="1"/>
</dbReference>
<evidence type="ECO:0000313" key="2">
    <source>
        <dbReference type="Proteomes" id="UP000502823"/>
    </source>
</evidence>
<evidence type="ECO:0000313" key="1">
    <source>
        <dbReference type="EMBL" id="GFG35807.1"/>
    </source>
</evidence>
<organism evidence="1 2">
    <name type="scientific">Coptotermes formosanus</name>
    <name type="common">Formosan subterranean termite</name>
    <dbReference type="NCBI Taxonomy" id="36987"/>
    <lineage>
        <taxon>Eukaryota</taxon>
        <taxon>Metazoa</taxon>
        <taxon>Ecdysozoa</taxon>
        <taxon>Arthropoda</taxon>
        <taxon>Hexapoda</taxon>
        <taxon>Insecta</taxon>
        <taxon>Pterygota</taxon>
        <taxon>Neoptera</taxon>
        <taxon>Polyneoptera</taxon>
        <taxon>Dictyoptera</taxon>
        <taxon>Blattodea</taxon>
        <taxon>Blattoidea</taxon>
        <taxon>Termitoidae</taxon>
        <taxon>Rhinotermitidae</taxon>
        <taxon>Coptotermes</taxon>
    </lineage>
</organism>
<protein>
    <submittedName>
        <fullName evidence="1">Uncharacterized protein</fullName>
    </submittedName>
</protein>
<dbReference type="EMBL" id="BLKM01012201">
    <property type="protein sequence ID" value="GFG35807.1"/>
    <property type="molecule type" value="Genomic_DNA"/>
</dbReference>
<dbReference type="PANTHER" id="PTHR47326:SF1">
    <property type="entry name" value="HTH PSQ-TYPE DOMAIN-CONTAINING PROTEIN"/>
    <property type="match status" value="1"/>
</dbReference>
<dbReference type="AlphaFoldDB" id="A0A6L2Q1M6"/>
<gene>
    <name evidence="1" type="ORF">Cfor_03971</name>
</gene>
<dbReference type="GO" id="GO:0003676">
    <property type="term" value="F:nucleic acid binding"/>
    <property type="evidence" value="ECO:0007669"/>
    <property type="project" value="InterPro"/>
</dbReference>
<dbReference type="InterPro" id="IPR036397">
    <property type="entry name" value="RNaseH_sf"/>
</dbReference>
<dbReference type="Gene3D" id="3.30.420.10">
    <property type="entry name" value="Ribonuclease H-like superfamily/Ribonuclease H"/>
    <property type="match status" value="1"/>
</dbReference>
<name>A0A6L2Q1M6_COPFO</name>
<reference evidence="2" key="1">
    <citation type="submission" date="2020-01" db="EMBL/GenBank/DDBJ databases">
        <title>Draft genome sequence of the Termite Coptotermes fromosanus.</title>
        <authorList>
            <person name="Itakura S."/>
            <person name="Yosikawa Y."/>
            <person name="Umezawa K."/>
        </authorList>
    </citation>
    <scope>NUCLEOTIDE SEQUENCE [LARGE SCALE GENOMIC DNA]</scope>
</reference>
<keyword evidence="2" id="KW-1185">Reference proteome</keyword>
<proteinExistence type="predicted"/>
<comment type="caution">
    <text evidence="1">The sequence shown here is derived from an EMBL/GenBank/DDBJ whole genome shotgun (WGS) entry which is preliminary data.</text>
</comment>
<accession>A0A6L2Q1M6</accession>
<dbReference type="Proteomes" id="UP000502823">
    <property type="component" value="Unassembled WGS sequence"/>
</dbReference>
<dbReference type="OrthoDB" id="8187225at2759"/>